<accession>A2SHN6</accession>
<dbReference type="EMBL" id="CP000555">
    <property type="protein sequence ID" value="ABM95075.1"/>
    <property type="molecule type" value="Genomic_DNA"/>
</dbReference>
<dbReference type="Pfam" id="PF00675">
    <property type="entry name" value="Peptidase_M16"/>
    <property type="match status" value="1"/>
</dbReference>
<evidence type="ECO:0000259" key="5">
    <source>
        <dbReference type="Pfam" id="PF00675"/>
    </source>
</evidence>
<evidence type="ECO:0000256" key="1">
    <source>
        <dbReference type="ARBA" id="ARBA00001947"/>
    </source>
</evidence>
<evidence type="ECO:0000313" key="7">
    <source>
        <dbReference type="EMBL" id="ABM95075.1"/>
    </source>
</evidence>
<dbReference type="STRING" id="420662.Mpe_A2119"/>
<dbReference type="PANTHER" id="PTHR11851:SF49">
    <property type="entry name" value="MITOCHONDRIAL-PROCESSING PEPTIDASE SUBUNIT ALPHA"/>
    <property type="match status" value="1"/>
</dbReference>
<keyword evidence="7" id="KW-0645">Protease</keyword>
<reference evidence="7 8" key="1">
    <citation type="journal article" date="2007" name="J. Bacteriol.">
        <title>Whole-genome analysis of the methyl tert-butyl ether-degrading beta-proteobacterium Methylibium petroleiphilum PM1.</title>
        <authorList>
            <person name="Kane S.R."/>
            <person name="Chakicherla A.Y."/>
            <person name="Chain P.S.G."/>
            <person name="Schmidt R."/>
            <person name="Shin M.W."/>
            <person name="Legler T.C."/>
            <person name="Scow K.M."/>
            <person name="Larimer F.W."/>
            <person name="Lucas S.M."/>
            <person name="Richardson P.M."/>
            <person name="Hristova K.R."/>
        </authorList>
    </citation>
    <scope>NUCLEOTIDE SEQUENCE [LARGE SCALE GENOMIC DNA]</scope>
    <source>
        <strain evidence="8">ATCC BAA-1232 / LMG 22953 / PM1</strain>
    </source>
</reference>
<evidence type="ECO:0000259" key="6">
    <source>
        <dbReference type="Pfam" id="PF05193"/>
    </source>
</evidence>
<feature type="domain" description="Peptidase M16 C-terminal" evidence="6">
    <location>
        <begin position="673"/>
        <end position="852"/>
    </location>
</feature>
<evidence type="ECO:0000256" key="3">
    <source>
        <dbReference type="RuleBase" id="RU004447"/>
    </source>
</evidence>
<dbReference type="InterPro" id="IPR011249">
    <property type="entry name" value="Metalloenz_LuxS/M16"/>
</dbReference>
<dbReference type="SUPFAM" id="SSF63411">
    <property type="entry name" value="LuxS/MPP-like metallohydrolase"/>
    <property type="match status" value="4"/>
</dbReference>
<feature type="signal peptide" evidence="4">
    <location>
        <begin position="1"/>
        <end position="23"/>
    </location>
</feature>
<dbReference type="GO" id="GO:0046872">
    <property type="term" value="F:metal ion binding"/>
    <property type="evidence" value="ECO:0007669"/>
    <property type="project" value="InterPro"/>
</dbReference>
<comment type="cofactor">
    <cofactor evidence="1">
        <name>Zn(2+)</name>
        <dbReference type="ChEBI" id="CHEBI:29105"/>
    </cofactor>
</comment>
<feature type="domain" description="Peptidase M16 N-terminal" evidence="5">
    <location>
        <begin position="64"/>
        <end position="209"/>
    </location>
</feature>
<dbReference type="RefSeq" id="WP_011829712.1">
    <property type="nucleotide sequence ID" value="NC_008825.1"/>
</dbReference>
<dbReference type="KEGG" id="mpt:Mpe_A2119"/>
<organism evidence="7 8">
    <name type="scientific">Methylibium petroleiphilum (strain ATCC BAA-1232 / LMG 22953 / PM1)</name>
    <dbReference type="NCBI Taxonomy" id="420662"/>
    <lineage>
        <taxon>Bacteria</taxon>
        <taxon>Pseudomonadati</taxon>
        <taxon>Pseudomonadota</taxon>
        <taxon>Betaproteobacteria</taxon>
        <taxon>Burkholderiales</taxon>
        <taxon>Sphaerotilaceae</taxon>
        <taxon>Methylibium</taxon>
    </lineage>
</organism>
<gene>
    <name evidence="7" type="ordered locus">Mpe_A2119</name>
</gene>
<dbReference type="AlphaFoldDB" id="A2SHN6"/>
<dbReference type="Proteomes" id="UP000000366">
    <property type="component" value="Chromosome"/>
</dbReference>
<dbReference type="Gene3D" id="3.30.830.10">
    <property type="entry name" value="Metalloenzyme, LuxS/M16 peptidase-like"/>
    <property type="match status" value="4"/>
</dbReference>
<keyword evidence="8" id="KW-1185">Reference proteome</keyword>
<feature type="domain" description="Peptidase M16 C-terminal" evidence="6">
    <location>
        <begin position="217"/>
        <end position="392"/>
    </location>
</feature>
<dbReference type="InterPro" id="IPR011765">
    <property type="entry name" value="Pept_M16_N"/>
</dbReference>
<dbReference type="PANTHER" id="PTHR11851">
    <property type="entry name" value="METALLOPROTEASE"/>
    <property type="match status" value="1"/>
</dbReference>
<evidence type="ECO:0000256" key="2">
    <source>
        <dbReference type="ARBA" id="ARBA00007261"/>
    </source>
</evidence>
<comment type="similarity">
    <text evidence="2 3">Belongs to the peptidase M16 family.</text>
</comment>
<dbReference type="Pfam" id="PF05193">
    <property type="entry name" value="Peptidase_M16_C"/>
    <property type="match status" value="2"/>
</dbReference>
<sequence>MFSKYLVAGALALVVMQVSPVVAAASKPIPPSGSVASPGLPRGVTAVTQVEGITEYRLTNGLQVLLVPDASKPTTTVNLTYHVGSRHENYGETGMAHLLEHLMFKGTPTTPNVWGEFTKRGLRANGSTWFDRTNYFASFAANDDNLRWFLSWHADAMVHSFIARKDLDSEMTVVRNEMEMGENNPGRILYQKTLAAMYDWHNYGKDTIGARSDVENVDIARLQAFYRQYYQPDNATLVVSGQFDTARVLAWVQQYFGKIPRPRRVLPTLYTLDAAQDGERALTLRRVGGAPLLYAGYHVPAAPDPEFAAIELLALVLGDAPSGRLHKRLVEKQLAASVGAEPFGLHDPGAALFVAQLAPEQDVERARSELIAVLESVAAEPVTAEELERARAKWLKGWDLAFTNPETVGVSLSESVAQGDWRLFFLIRDRVKATTLEDVQRVAVERLLPSNRTLATYVPTDKPQRAPAPKAVDVAAQFKDFKPQAGATAVAAFDTTPANIDAQTQRFALASGMKVALLPKPTRGGAVNAVLSLHFGDEKSLADQGEVPALTAAMLDEGTAKLSRQQIRDRLDALQAEVAFSSGTGSVSATIATKRENLPAVIALVGELLREPSFPPAVLEEQRSQALTGVEQQRKEPEAVVANAIDRHVNRYPRSDVRHAKSFDELVADIRAATPDQLRAFHRRFYGASHAEFGASGDLDVPAVRQALEAAFGDWKSSEPYARVSDPLAPVAPARLVLPTPDKQNAHMAVFLPVPLMDSDPDYAPLTLANHLLGGGGSSRLWVRIREKEGLSYGVYSYLAWNQDERNSPWQAQAIFAPQNRAKVEAAFREEVARSLQDGFTATELQEAQRGLISARRLSRAQDARLAAGLASNLRLDRTFAISQQVDDAIAAATLEQVNAALRKYIRPEAFVYGFGGDFKE</sequence>
<dbReference type="PROSITE" id="PS00143">
    <property type="entry name" value="INSULINASE"/>
    <property type="match status" value="1"/>
</dbReference>
<evidence type="ECO:0000313" key="8">
    <source>
        <dbReference type="Proteomes" id="UP000000366"/>
    </source>
</evidence>
<dbReference type="GO" id="GO:0004222">
    <property type="term" value="F:metalloendopeptidase activity"/>
    <property type="evidence" value="ECO:0007669"/>
    <property type="project" value="InterPro"/>
</dbReference>
<keyword evidence="4" id="KW-0732">Signal</keyword>
<dbReference type="HOGENOM" id="CLU_007487_1_1_4"/>
<name>A2SHN6_METPP</name>
<evidence type="ECO:0000256" key="4">
    <source>
        <dbReference type="SAM" id="SignalP"/>
    </source>
</evidence>
<proteinExistence type="inferred from homology"/>
<dbReference type="InterPro" id="IPR001431">
    <property type="entry name" value="Pept_M16_Zn_BS"/>
</dbReference>
<dbReference type="InterPro" id="IPR050361">
    <property type="entry name" value="MPP/UQCRC_Complex"/>
</dbReference>
<feature type="chain" id="PRO_5002645470" evidence="4">
    <location>
        <begin position="24"/>
        <end position="921"/>
    </location>
</feature>
<dbReference type="eggNOG" id="COG0612">
    <property type="taxonomic scope" value="Bacteria"/>
</dbReference>
<dbReference type="GO" id="GO:0006508">
    <property type="term" value="P:proteolysis"/>
    <property type="evidence" value="ECO:0007669"/>
    <property type="project" value="UniProtKB-KW"/>
</dbReference>
<protein>
    <submittedName>
        <fullName evidence="7">Putative zinc protease</fullName>
    </submittedName>
</protein>
<dbReference type="InterPro" id="IPR007863">
    <property type="entry name" value="Peptidase_M16_C"/>
</dbReference>
<keyword evidence="7" id="KW-0378">Hydrolase</keyword>